<dbReference type="PANTHER" id="PTHR43364">
    <property type="entry name" value="NADH-SPECIFIC METHYLGLYOXAL REDUCTASE-RELATED"/>
    <property type="match status" value="1"/>
</dbReference>
<sequence length="364" mass="40383">MTFAASNSRLSMNPVALGQSDLRVSPICLGTMTFGEQVDEAEAWRIMDRAVERGVDFFDTAEMYSVPAREATCGATESIIGRWLKARPGMRERITLASKVAGPSRGMPWIREGSGLSAQDIVRSCDASLERLQTEVIDLYQIHWPERHVPAFGGMYYDPAKESSLTPIHEQLQALAGLVKQGKIRHIGLSNETPYGVHEFVRLAEQHGLPRVAAIQNPYCLVNRSYENGLDETCHRLDVSLLAYSPLAFGLLTGKFDQFAPTEEGAPKQARIARYESVQRQRWGRPDALAAARRYNALAQQHGLTPVQLALAFCYTKWQVASTIIGVTSVAQLDEDLNAWGTQLPAELLAAIDTIRWEMRDPAV</sequence>
<accession>A0A076PHQ0</accession>
<evidence type="ECO:0000259" key="2">
    <source>
        <dbReference type="Pfam" id="PF00248"/>
    </source>
</evidence>
<dbReference type="InterPro" id="IPR050523">
    <property type="entry name" value="AKR_Detox_Biosynth"/>
</dbReference>
<reference evidence="3 4" key="1">
    <citation type="journal article" date="2014" name="Genome Announc.">
        <title>Complete Genome Sequence of Polychlorinated Biphenyl Degrader Comamonas testosteroni TK102 (NBRC 109938).</title>
        <authorList>
            <person name="Fukuda K."/>
            <person name="Hosoyama A."/>
            <person name="Tsuchikane K."/>
            <person name="Ohji S."/>
            <person name="Yamazoe A."/>
            <person name="Fujita N."/>
            <person name="Shintani M."/>
            <person name="Kimbara K."/>
        </authorList>
    </citation>
    <scope>NUCLEOTIDE SEQUENCE [LARGE SCALE GENOMIC DNA]</scope>
    <source>
        <strain evidence="3">TK102</strain>
    </source>
</reference>
<proteinExistence type="predicted"/>
<organism evidence="3 4">
    <name type="scientific">Comamonas testosteroni TK102</name>
    <dbReference type="NCBI Taxonomy" id="1392005"/>
    <lineage>
        <taxon>Bacteria</taxon>
        <taxon>Pseudomonadati</taxon>
        <taxon>Pseudomonadota</taxon>
        <taxon>Betaproteobacteria</taxon>
        <taxon>Burkholderiales</taxon>
        <taxon>Comamonadaceae</taxon>
        <taxon>Comamonas</taxon>
    </lineage>
</organism>
<gene>
    <name evidence="3" type="ORF">O987_10990</name>
</gene>
<dbReference type="CDD" id="cd19094">
    <property type="entry name" value="AKR_Tas-like"/>
    <property type="match status" value="1"/>
</dbReference>
<dbReference type="GO" id="GO:0016491">
    <property type="term" value="F:oxidoreductase activity"/>
    <property type="evidence" value="ECO:0007669"/>
    <property type="project" value="UniProtKB-KW"/>
</dbReference>
<evidence type="ECO:0000256" key="1">
    <source>
        <dbReference type="ARBA" id="ARBA00023002"/>
    </source>
</evidence>
<protein>
    <submittedName>
        <fullName evidence="3">NADP-dependent oxidoreductase</fullName>
    </submittedName>
</protein>
<dbReference type="EMBL" id="CP006704">
    <property type="protein sequence ID" value="AIJ46319.1"/>
    <property type="molecule type" value="Genomic_DNA"/>
</dbReference>
<dbReference type="Proteomes" id="UP000028782">
    <property type="component" value="Chromosome"/>
</dbReference>
<dbReference type="InterPro" id="IPR036812">
    <property type="entry name" value="NAD(P)_OxRdtase_dom_sf"/>
</dbReference>
<dbReference type="HOGENOM" id="CLU_023205_2_0_4"/>
<keyword evidence="1" id="KW-0560">Oxidoreductase</keyword>
<feature type="domain" description="NADP-dependent oxidoreductase" evidence="2">
    <location>
        <begin position="26"/>
        <end position="355"/>
    </location>
</feature>
<evidence type="ECO:0000313" key="4">
    <source>
        <dbReference type="Proteomes" id="UP000028782"/>
    </source>
</evidence>
<dbReference type="SUPFAM" id="SSF51430">
    <property type="entry name" value="NAD(P)-linked oxidoreductase"/>
    <property type="match status" value="1"/>
</dbReference>
<dbReference type="Pfam" id="PF00248">
    <property type="entry name" value="Aldo_ket_red"/>
    <property type="match status" value="1"/>
</dbReference>
<dbReference type="InterPro" id="IPR023210">
    <property type="entry name" value="NADP_OxRdtase_dom"/>
</dbReference>
<dbReference type="AlphaFoldDB" id="A0A076PHQ0"/>
<dbReference type="Gene3D" id="3.20.20.100">
    <property type="entry name" value="NADP-dependent oxidoreductase domain"/>
    <property type="match status" value="1"/>
</dbReference>
<dbReference type="KEGG" id="ctes:O987_10990"/>
<name>A0A076PHQ0_COMTE</name>
<dbReference type="PANTHER" id="PTHR43364:SF4">
    <property type="entry name" value="NAD(P)-LINKED OXIDOREDUCTASE SUPERFAMILY PROTEIN"/>
    <property type="match status" value="1"/>
</dbReference>
<evidence type="ECO:0000313" key="3">
    <source>
        <dbReference type="EMBL" id="AIJ46319.1"/>
    </source>
</evidence>